<dbReference type="Pfam" id="PF08541">
    <property type="entry name" value="ACP_syn_III_C"/>
    <property type="match status" value="1"/>
</dbReference>
<evidence type="ECO:0000313" key="5">
    <source>
        <dbReference type="EMBL" id="AGZ78373.1"/>
    </source>
</evidence>
<evidence type="ECO:0000256" key="1">
    <source>
        <dbReference type="ARBA" id="ARBA00022679"/>
    </source>
</evidence>
<evidence type="ECO:0000259" key="4">
    <source>
        <dbReference type="Pfam" id="PF08541"/>
    </source>
</evidence>
<dbReference type="Gene3D" id="3.40.47.10">
    <property type="match status" value="2"/>
</dbReference>
<evidence type="ECO:0000256" key="3">
    <source>
        <dbReference type="SAM" id="MobiDB-lite"/>
    </source>
</evidence>
<accession>U5XNE9</accession>
<dbReference type="EMBL" id="KF563088">
    <property type="protein sequence ID" value="AGZ78373.1"/>
    <property type="molecule type" value="Genomic_DNA"/>
</dbReference>
<dbReference type="InterPro" id="IPR016039">
    <property type="entry name" value="Thiolase-like"/>
</dbReference>
<dbReference type="CDD" id="cd00827">
    <property type="entry name" value="init_cond_enzymes"/>
    <property type="match status" value="1"/>
</dbReference>
<keyword evidence="1" id="KW-0808">Transferase</keyword>
<dbReference type="PANTHER" id="PTHR34069:SF2">
    <property type="entry name" value="BETA-KETOACYL-[ACYL-CARRIER-PROTEIN] SYNTHASE III"/>
    <property type="match status" value="1"/>
</dbReference>
<protein>
    <submittedName>
        <fullName evidence="5">NivE2</fullName>
    </submittedName>
</protein>
<name>U5XNE9_9ACTN</name>
<dbReference type="GO" id="GO:0016747">
    <property type="term" value="F:acyltransferase activity, transferring groups other than amino-acyl groups"/>
    <property type="evidence" value="ECO:0007669"/>
    <property type="project" value="UniProtKB-ARBA"/>
</dbReference>
<feature type="domain" description="Beta-ketoacyl-[acyl-carrier-protein] synthase III C-terminal" evidence="4">
    <location>
        <begin position="292"/>
        <end position="382"/>
    </location>
</feature>
<reference evidence="5" key="1">
    <citation type="journal article" date="2013" name="Org. Lett.">
        <title>Nivetetracyclates A and B: Novel Compounds Isolated from Streptomyces niveus.</title>
        <authorList>
            <person name="Chen C."/>
            <person name="Liu X."/>
            <person name="Abdel-Mageed W.M."/>
            <person name="Guo H."/>
            <person name="Hou W."/>
            <person name="Jaspars M."/>
            <person name="Li L."/>
            <person name="Xie F."/>
            <person name="Ren B."/>
            <person name="Wang Q."/>
            <person name="Dai H."/>
            <person name="Song F."/>
            <person name="Zhang L."/>
        </authorList>
    </citation>
    <scope>NUCLEOTIDE SEQUENCE</scope>
    <source>
        <strain evidence="5">LS2151</strain>
    </source>
</reference>
<feature type="region of interest" description="Disordered" evidence="3">
    <location>
        <begin position="390"/>
        <end position="411"/>
    </location>
</feature>
<feature type="region of interest" description="Disordered" evidence="3">
    <location>
        <begin position="79"/>
        <end position="112"/>
    </location>
</feature>
<dbReference type="PANTHER" id="PTHR34069">
    <property type="entry name" value="3-OXOACYL-[ACYL-CARRIER-PROTEIN] SYNTHASE 3"/>
    <property type="match status" value="1"/>
</dbReference>
<evidence type="ECO:0000256" key="2">
    <source>
        <dbReference type="ARBA" id="ARBA00023315"/>
    </source>
</evidence>
<dbReference type="InterPro" id="IPR013747">
    <property type="entry name" value="ACP_syn_III_C"/>
</dbReference>
<sequence>MTESGVGAGRAPAAESPAPDIRIAGCAVWLPPRTPVADAVAAGLCDEALATTTGMLSVAVAQDEPAPEMAARAARTALERSGLRHAGTDSGSGTGSGRESRSGGVPGSGDASGSGDVSLILHASFFYQGHDLWAPASYVQRAAVGNRCPAIEVGQVSNGGMAGLGLAVDHLRAGPEAGEPDRRVLLTTGDAFRPPGFDRWRSDSGTFYGDGGTALVLSSSEGFARIRGLATVSVPELEGMHRGDDPFGHAPFSHRPVVDLDACKKDFLATHRVPQVIAASGAAQDAAVERALAAAGVTLADVDRFVLPHLGRKRLRAGHLARFGIAEERTTWEWSRGIGHLGAGDQIAGFDHLVASGSLGAGDLVVWMSVGAGFTYSCAVVEMLERPAWAAPASTSTTTPTSPTTLTGDAA</sequence>
<dbReference type="GO" id="GO:0044550">
    <property type="term" value="P:secondary metabolite biosynthetic process"/>
    <property type="evidence" value="ECO:0007669"/>
    <property type="project" value="TreeGrafter"/>
</dbReference>
<dbReference type="AlphaFoldDB" id="U5XNE9"/>
<organism evidence="5">
    <name type="scientific">Streptomyces sp. Ls2151</name>
    <dbReference type="NCBI Taxonomy" id="1030489"/>
    <lineage>
        <taxon>Bacteria</taxon>
        <taxon>Bacillati</taxon>
        <taxon>Actinomycetota</taxon>
        <taxon>Actinomycetes</taxon>
        <taxon>Kitasatosporales</taxon>
        <taxon>Streptomycetaceae</taxon>
        <taxon>Streptomyces</taxon>
    </lineage>
</organism>
<dbReference type="SUPFAM" id="SSF53901">
    <property type="entry name" value="Thiolase-like"/>
    <property type="match status" value="1"/>
</dbReference>
<gene>
    <name evidence="5" type="primary">nivE2</name>
</gene>
<proteinExistence type="predicted"/>
<feature type="compositionally biased region" description="Low complexity" evidence="3">
    <location>
        <begin position="390"/>
        <end position="405"/>
    </location>
</feature>
<keyword evidence="2" id="KW-0012">Acyltransferase</keyword>